<dbReference type="OrthoDB" id="5998965at2"/>
<evidence type="ECO:0000256" key="1">
    <source>
        <dbReference type="SAM" id="Phobius"/>
    </source>
</evidence>
<dbReference type="RefSeq" id="WP_109762320.1">
    <property type="nucleotide sequence ID" value="NZ_QGGU01000003.1"/>
</dbReference>
<evidence type="ECO:0000313" key="3">
    <source>
        <dbReference type="Proteomes" id="UP000245790"/>
    </source>
</evidence>
<dbReference type="AlphaFoldDB" id="A0A316FXC6"/>
<protein>
    <recommendedName>
        <fullName evidence="4">DoxX-like protein</fullName>
    </recommendedName>
</protein>
<feature type="transmembrane region" description="Helical" evidence="1">
    <location>
        <begin position="57"/>
        <end position="75"/>
    </location>
</feature>
<accession>A0A316FXC6</accession>
<keyword evidence="1" id="KW-0812">Transmembrane</keyword>
<gene>
    <name evidence="2" type="ORF">C8D97_10352</name>
</gene>
<dbReference type="EMBL" id="QGGU01000003">
    <property type="protein sequence ID" value="PWK53229.1"/>
    <property type="molecule type" value="Genomic_DNA"/>
</dbReference>
<dbReference type="Proteomes" id="UP000245790">
    <property type="component" value="Unassembled WGS sequence"/>
</dbReference>
<reference evidence="2 3" key="1">
    <citation type="submission" date="2018-05" db="EMBL/GenBank/DDBJ databases">
        <title>Genomic Encyclopedia of Type Strains, Phase IV (KMG-IV): sequencing the most valuable type-strain genomes for metagenomic binning, comparative biology and taxonomic classification.</title>
        <authorList>
            <person name="Goeker M."/>
        </authorList>
    </citation>
    <scope>NUCLEOTIDE SEQUENCE [LARGE SCALE GENOMIC DNA]</scope>
    <source>
        <strain evidence="2 3">DSM 25350</strain>
    </source>
</reference>
<organism evidence="2 3">
    <name type="scientific">Pleionea mediterranea</name>
    <dbReference type="NCBI Taxonomy" id="523701"/>
    <lineage>
        <taxon>Bacteria</taxon>
        <taxon>Pseudomonadati</taxon>
        <taxon>Pseudomonadota</taxon>
        <taxon>Gammaproteobacteria</taxon>
        <taxon>Oceanospirillales</taxon>
        <taxon>Pleioneaceae</taxon>
        <taxon>Pleionea</taxon>
    </lineage>
</organism>
<keyword evidence="3" id="KW-1185">Reference proteome</keyword>
<comment type="caution">
    <text evidence="2">The sequence shown here is derived from an EMBL/GenBank/DDBJ whole genome shotgun (WGS) entry which is preliminary data.</text>
</comment>
<evidence type="ECO:0000313" key="2">
    <source>
        <dbReference type="EMBL" id="PWK53229.1"/>
    </source>
</evidence>
<feature type="transmembrane region" description="Helical" evidence="1">
    <location>
        <begin position="21"/>
        <end position="37"/>
    </location>
</feature>
<name>A0A316FXC6_9GAMM</name>
<evidence type="ECO:0008006" key="4">
    <source>
        <dbReference type="Google" id="ProtNLM"/>
    </source>
</evidence>
<sequence length="150" mass="17448">MKIFSYVFKPEQNKYKGIRPINIYAMRIVYILMAIFLGKDVWGHIFTYDKTWDPSDAMDWSVWGAFSLFALLGVFRTVQMIPILLLEIVYKVIWLFLVALPLWQAGNLSGETTDGMIFPFVLVVLPIIAMPWGYVFKQYIMNKPHSTQKA</sequence>
<keyword evidence="1" id="KW-0472">Membrane</keyword>
<keyword evidence="1" id="KW-1133">Transmembrane helix</keyword>
<feature type="transmembrane region" description="Helical" evidence="1">
    <location>
        <begin position="116"/>
        <end position="136"/>
    </location>
</feature>
<feature type="transmembrane region" description="Helical" evidence="1">
    <location>
        <begin position="82"/>
        <end position="104"/>
    </location>
</feature>
<proteinExistence type="predicted"/>